<dbReference type="InterPro" id="IPR036663">
    <property type="entry name" value="Fumarylacetoacetase_C_sf"/>
</dbReference>
<comment type="caution">
    <text evidence="3">The sequence shown here is derived from an EMBL/GenBank/DDBJ whole genome shotgun (WGS) entry which is preliminary data.</text>
</comment>
<dbReference type="PANTHER" id="PTHR11820:SF7">
    <property type="entry name" value="ACYLPYRUVASE FAHD1, MITOCHONDRIAL"/>
    <property type="match status" value="1"/>
</dbReference>
<dbReference type="GO" id="GO:0018773">
    <property type="term" value="F:acetylpyruvate hydrolase activity"/>
    <property type="evidence" value="ECO:0007669"/>
    <property type="project" value="TreeGrafter"/>
</dbReference>
<sequence length="204" mass="23238">MKIIAVGMNYVLHNEELGNTSEGKEPVIFMKPDTALLKNGKPFFIPDFSHEIHYEAELVVRISRLGKYIASRFANRYYDAVTVGIDFTARDMQREFRRKGYPWELCKGFDDSAAIGTFVFKERFTDVQQVGFHLNIDGKEAQRGHTSGMLFGVDDVIAYVSRFMTLKMGDLLFTGTPAGVGEVKVGQHLEGYLEEERVLDFYIK</sequence>
<dbReference type="PANTHER" id="PTHR11820">
    <property type="entry name" value="ACYLPYRUVASE"/>
    <property type="match status" value="1"/>
</dbReference>
<name>A0A5J4ST95_9ZZZZ</name>
<dbReference type="Pfam" id="PF01557">
    <property type="entry name" value="FAA_hydrolase"/>
    <property type="match status" value="1"/>
</dbReference>
<protein>
    <submittedName>
        <fullName evidence="3">Ureidoglycolate lyase</fullName>
        <ecNumber evidence="3">4.3.2.3</ecNumber>
    </submittedName>
</protein>
<dbReference type="EC" id="4.3.2.3" evidence="3"/>
<dbReference type="EMBL" id="SNRY01000064">
    <property type="protein sequence ID" value="KAA6348631.1"/>
    <property type="molecule type" value="Genomic_DNA"/>
</dbReference>
<keyword evidence="1" id="KW-0479">Metal-binding</keyword>
<dbReference type="AlphaFoldDB" id="A0A5J4ST95"/>
<evidence type="ECO:0000256" key="1">
    <source>
        <dbReference type="ARBA" id="ARBA00022723"/>
    </source>
</evidence>
<dbReference type="GO" id="GO:0050385">
    <property type="term" value="F:ureidoglycolate lyase activity"/>
    <property type="evidence" value="ECO:0007669"/>
    <property type="project" value="UniProtKB-EC"/>
</dbReference>
<keyword evidence="3" id="KW-0456">Lyase</keyword>
<evidence type="ECO:0000313" key="3">
    <source>
        <dbReference type="EMBL" id="KAA6348631.1"/>
    </source>
</evidence>
<feature type="domain" description="Fumarylacetoacetase-like C-terminal" evidence="2">
    <location>
        <begin position="2"/>
        <end position="187"/>
    </location>
</feature>
<evidence type="ECO:0000259" key="2">
    <source>
        <dbReference type="Pfam" id="PF01557"/>
    </source>
</evidence>
<dbReference type="Gene3D" id="3.90.850.10">
    <property type="entry name" value="Fumarylacetoacetase-like, C-terminal domain"/>
    <property type="match status" value="1"/>
</dbReference>
<organism evidence="3">
    <name type="scientific">termite gut metagenome</name>
    <dbReference type="NCBI Taxonomy" id="433724"/>
    <lineage>
        <taxon>unclassified sequences</taxon>
        <taxon>metagenomes</taxon>
        <taxon>organismal metagenomes</taxon>
    </lineage>
</organism>
<accession>A0A5J4ST95</accession>
<dbReference type="InterPro" id="IPR011234">
    <property type="entry name" value="Fumarylacetoacetase-like_C"/>
</dbReference>
<dbReference type="SUPFAM" id="SSF56529">
    <property type="entry name" value="FAH"/>
    <property type="match status" value="1"/>
</dbReference>
<dbReference type="GO" id="GO:0046872">
    <property type="term" value="F:metal ion binding"/>
    <property type="evidence" value="ECO:0007669"/>
    <property type="project" value="UniProtKB-KW"/>
</dbReference>
<proteinExistence type="predicted"/>
<gene>
    <name evidence="3" type="ORF">EZS27_003960</name>
</gene>
<reference evidence="3" key="1">
    <citation type="submission" date="2019-03" db="EMBL/GenBank/DDBJ databases">
        <title>Single cell metagenomics reveals metabolic interactions within the superorganism composed of flagellate Streblomastix strix and complex community of Bacteroidetes bacteria on its surface.</title>
        <authorList>
            <person name="Treitli S.C."/>
            <person name="Kolisko M."/>
            <person name="Husnik F."/>
            <person name="Keeling P."/>
            <person name="Hampl V."/>
        </authorList>
    </citation>
    <scope>NUCLEOTIDE SEQUENCE</scope>
    <source>
        <strain evidence="3">STM</strain>
    </source>
</reference>